<proteinExistence type="predicted"/>
<name>A0A150LYN2_9BACL</name>
<protein>
    <submittedName>
        <fullName evidence="1">Uncharacterized protein</fullName>
    </submittedName>
</protein>
<dbReference type="STRING" id="81408.B4119_2094"/>
<accession>A0A150LYN2</accession>
<reference evidence="1 2" key="1">
    <citation type="submission" date="2016-01" db="EMBL/GenBank/DDBJ databases">
        <title>Draft Genome Sequences of Seven Thermophilic Sporeformers Isolated from Foods.</title>
        <authorList>
            <person name="Berendsen E.M."/>
            <person name="Wells-Bennik M.H."/>
            <person name="Krawcyk A.O."/>
            <person name="De Jong A."/>
            <person name="Holsappel S."/>
            <person name="Eijlander R.T."/>
            <person name="Kuipers O.P."/>
        </authorList>
    </citation>
    <scope>NUCLEOTIDE SEQUENCE [LARGE SCALE GENOMIC DNA]</scope>
    <source>
        <strain evidence="1 2">B4119</strain>
    </source>
</reference>
<evidence type="ECO:0000313" key="2">
    <source>
        <dbReference type="Proteomes" id="UP000075455"/>
    </source>
</evidence>
<gene>
    <name evidence="1" type="ORF">B4119_2094</name>
</gene>
<organism evidence="1 2">
    <name type="scientific">Saccharococcus caldoxylosilyticus</name>
    <dbReference type="NCBI Taxonomy" id="81408"/>
    <lineage>
        <taxon>Bacteria</taxon>
        <taxon>Bacillati</taxon>
        <taxon>Bacillota</taxon>
        <taxon>Bacilli</taxon>
        <taxon>Bacillales</taxon>
        <taxon>Anoxybacillaceae</taxon>
        <taxon>Saccharococcus</taxon>
    </lineage>
</organism>
<dbReference type="AlphaFoldDB" id="A0A150LYN2"/>
<dbReference type="Proteomes" id="UP000075455">
    <property type="component" value="Unassembled WGS sequence"/>
</dbReference>
<dbReference type="EMBL" id="LQYS01000026">
    <property type="protein sequence ID" value="KYD17385.1"/>
    <property type="molecule type" value="Genomic_DNA"/>
</dbReference>
<sequence>MAIFFSKEKAGKGGGEANLINQKRKPFRFEAMVALCSKGDLLS</sequence>
<comment type="caution">
    <text evidence="1">The sequence shown here is derived from an EMBL/GenBank/DDBJ whole genome shotgun (WGS) entry which is preliminary data.</text>
</comment>
<evidence type="ECO:0000313" key="1">
    <source>
        <dbReference type="EMBL" id="KYD17385.1"/>
    </source>
</evidence>